<reference evidence="5 6" key="1">
    <citation type="submission" date="2024-01" db="EMBL/GenBank/DDBJ databases">
        <title>The genomes of 5 underutilized Papilionoideae crops provide insights into root nodulation and disease resistanc.</title>
        <authorList>
            <person name="Jiang F."/>
        </authorList>
    </citation>
    <scope>NUCLEOTIDE SEQUENCE [LARGE SCALE GENOMIC DNA]</scope>
    <source>
        <strain evidence="5">JINMINGXINNONG_FW02</strain>
        <tissue evidence="5">Leaves</tissue>
    </source>
</reference>
<evidence type="ECO:0000256" key="1">
    <source>
        <dbReference type="ARBA" id="ARBA00009817"/>
    </source>
</evidence>
<comment type="caution">
    <text evidence="5">The sequence shown here is derived from an EMBL/GenBank/DDBJ whole genome shotgun (WGS) entry which is preliminary data.</text>
</comment>
<dbReference type="SUPFAM" id="SSF55136">
    <property type="entry name" value="Probable bacterial effector-binding domain"/>
    <property type="match status" value="2"/>
</dbReference>
<dbReference type="PANTHER" id="PTHR11220">
    <property type="entry name" value="HEME-BINDING PROTEIN-RELATED"/>
    <property type="match status" value="1"/>
</dbReference>
<feature type="domain" description="VQ" evidence="4">
    <location>
        <begin position="400"/>
        <end position="419"/>
    </location>
</feature>
<sequence length="520" mass="57663">MASSSTLQFSILISLLLVSLFLSVEGEIPKSCQSYECPTYNVIEEGKGYEIRKYDSLVWISTSPIQDTNFVRATLTGFIRLFGYAGGNNNEHKKINLTAPVTSEASFSDESSVVVSFYVAKENQNDPAGANGLTVQRWNASTVAVRQFGGFVKNPKVKKEVDRLKASLVGTKYSATTPKSYIVAQYDPPFTLFDRVNEIWFLLFCYANGDNMYKKVIKMTAPVTTEVSSGNSSIVVSFSVAKDNQKDPIPADGLYVQRWKASSVAVRQFGGFVKYSDVMPEVVALKASLAGTKWAATPYKSFIVAQYNAPFELFNRVNEICLCLTLEENFQFADIAAELNSTPEMRTSTTKFQSLNGSRPSSLTINKYSHLIRKKPSSSSSTSHLALTQDKNPIIIYTKSPKIIHTEPRDFMALVQRLTSMSNSNEHLFDDATFSQNSGSLTSDGSNKLLGNDEQQGEEDLGDGQSYVKEEPFVHSNMGFSDLPIFTPNYVYKFAGSPFGFLGTLLSPSEMEFMKELPEY</sequence>
<gene>
    <name evidence="5" type="ORF">VNO80_23581</name>
</gene>
<dbReference type="PANTHER" id="PTHR11220:SF25">
    <property type="entry name" value="F3F9.4"/>
    <property type="match status" value="1"/>
</dbReference>
<dbReference type="InterPro" id="IPR011256">
    <property type="entry name" value="Reg_factor_effector_dom_sf"/>
</dbReference>
<evidence type="ECO:0000259" key="4">
    <source>
        <dbReference type="Pfam" id="PF05678"/>
    </source>
</evidence>
<evidence type="ECO:0000256" key="3">
    <source>
        <dbReference type="SAM" id="SignalP"/>
    </source>
</evidence>
<protein>
    <recommendedName>
        <fullName evidence="4">VQ domain-containing protein</fullName>
    </recommendedName>
</protein>
<feature type="chain" id="PRO_5042826999" description="VQ domain-containing protein" evidence="3">
    <location>
        <begin position="27"/>
        <end position="520"/>
    </location>
</feature>
<keyword evidence="3" id="KW-0732">Signal</keyword>
<name>A0AAN9MBL6_PHACN</name>
<dbReference type="EMBL" id="JAYMYR010000008">
    <property type="protein sequence ID" value="KAK7348853.1"/>
    <property type="molecule type" value="Genomic_DNA"/>
</dbReference>
<evidence type="ECO:0000256" key="2">
    <source>
        <dbReference type="SAM" id="MobiDB-lite"/>
    </source>
</evidence>
<feature type="compositionally biased region" description="Polar residues" evidence="2">
    <location>
        <begin position="433"/>
        <end position="446"/>
    </location>
</feature>
<evidence type="ECO:0000313" key="5">
    <source>
        <dbReference type="EMBL" id="KAK7348853.1"/>
    </source>
</evidence>
<dbReference type="FunFam" id="3.20.80.10:FF:000002">
    <property type="entry name" value="Heme-binding protein 2"/>
    <property type="match status" value="1"/>
</dbReference>
<dbReference type="Proteomes" id="UP001374584">
    <property type="component" value="Unassembled WGS sequence"/>
</dbReference>
<organism evidence="5 6">
    <name type="scientific">Phaseolus coccineus</name>
    <name type="common">Scarlet runner bean</name>
    <name type="synonym">Phaseolus multiflorus</name>
    <dbReference type="NCBI Taxonomy" id="3886"/>
    <lineage>
        <taxon>Eukaryota</taxon>
        <taxon>Viridiplantae</taxon>
        <taxon>Streptophyta</taxon>
        <taxon>Embryophyta</taxon>
        <taxon>Tracheophyta</taxon>
        <taxon>Spermatophyta</taxon>
        <taxon>Magnoliopsida</taxon>
        <taxon>eudicotyledons</taxon>
        <taxon>Gunneridae</taxon>
        <taxon>Pentapetalae</taxon>
        <taxon>rosids</taxon>
        <taxon>fabids</taxon>
        <taxon>Fabales</taxon>
        <taxon>Fabaceae</taxon>
        <taxon>Papilionoideae</taxon>
        <taxon>50 kb inversion clade</taxon>
        <taxon>NPAAA clade</taxon>
        <taxon>indigoferoid/millettioid clade</taxon>
        <taxon>Phaseoleae</taxon>
        <taxon>Phaseolus</taxon>
    </lineage>
</organism>
<dbReference type="AlphaFoldDB" id="A0AAN9MBL6"/>
<evidence type="ECO:0000313" key="6">
    <source>
        <dbReference type="Proteomes" id="UP001374584"/>
    </source>
</evidence>
<dbReference type="Pfam" id="PF05678">
    <property type="entry name" value="VQ"/>
    <property type="match status" value="1"/>
</dbReference>
<feature type="region of interest" description="Disordered" evidence="2">
    <location>
        <begin position="431"/>
        <end position="463"/>
    </location>
</feature>
<dbReference type="Pfam" id="PF04832">
    <property type="entry name" value="SOUL"/>
    <property type="match status" value="2"/>
</dbReference>
<feature type="signal peptide" evidence="3">
    <location>
        <begin position="1"/>
        <end position="26"/>
    </location>
</feature>
<dbReference type="Gene3D" id="3.20.80.10">
    <property type="entry name" value="Regulatory factor, effector binding domain"/>
    <property type="match status" value="2"/>
</dbReference>
<comment type="similarity">
    <text evidence="1">Belongs to the HEBP family.</text>
</comment>
<accession>A0AAN9MBL6</accession>
<proteinExistence type="inferred from homology"/>
<keyword evidence="6" id="KW-1185">Reference proteome</keyword>
<dbReference type="InterPro" id="IPR008889">
    <property type="entry name" value="VQ"/>
</dbReference>
<dbReference type="InterPro" id="IPR006917">
    <property type="entry name" value="SOUL_heme-bd"/>
</dbReference>